<dbReference type="NCBIfam" id="NF045611">
    <property type="entry name" value="small_CydP"/>
    <property type="match status" value="1"/>
</dbReference>
<feature type="transmembrane region" description="Helical" evidence="1">
    <location>
        <begin position="32"/>
        <end position="51"/>
    </location>
</feature>
<organism evidence="2 3">
    <name type="scientific">Paraburkholderia antibiotica</name>
    <dbReference type="NCBI Taxonomy" id="2728839"/>
    <lineage>
        <taxon>Bacteria</taxon>
        <taxon>Pseudomonadati</taxon>
        <taxon>Pseudomonadota</taxon>
        <taxon>Betaproteobacteria</taxon>
        <taxon>Burkholderiales</taxon>
        <taxon>Burkholderiaceae</taxon>
        <taxon>Paraburkholderia</taxon>
    </lineage>
</organism>
<dbReference type="EMBL" id="JABBFZ010000013">
    <property type="protein sequence ID" value="NML33194.1"/>
    <property type="molecule type" value="Genomic_DNA"/>
</dbReference>
<name>A0A7X9X803_9BURK</name>
<evidence type="ECO:0000256" key="1">
    <source>
        <dbReference type="SAM" id="Phobius"/>
    </source>
</evidence>
<keyword evidence="1" id="KW-0812">Transmembrane</keyword>
<comment type="caution">
    <text evidence="2">The sequence shown here is derived from an EMBL/GenBank/DDBJ whole genome shotgun (WGS) entry which is preliminary data.</text>
</comment>
<accession>A0A7X9X803</accession>
<dbReference type="InterPro" id="IPR054636">
    <property type="entry name" value="CydP"/>
</dbReference>
<evidence type="ECO:0000313" key="3">
    <source>
        <dbReference type="Proteomes" id="UP000583127"/>
    </source>
</evidence>
<protein>
    <submittedName>
        <fullName evidence="2">Uncharacterized protein</fullName>
    </submittedName>
</protein>
<dbReference type="RefSeq" id="WP_169499438.1">
    <property type="nucleotide sequence ID" value="NZ_JABBFZ010000013.1"/>
</dbReference>
<gene>
    <name evidence="2" type="ORF">HHL14_20450</name>
</gene>
<sequence length="86" mass="9814">MTIAINRSSTARSRWRNRFTRWVRGPTLARDIALILTIKFALLMVLKYTLFNHPQAQHMTLPPEQVAQALLSTPAPHPSEGDQHAR</sequence>
<keyword evidence="1" id="KW-0472">Membrane</keyword>
<dbReference type="Proteomes" id="UP000583127">
    <property type="component" value="Unassembled WGS sequence"/>
</dbReference>
<proteinExistence type="predicted"/>
<evidence type="ECO:0000313" key="2">
    <source>
        <dbReference type="EMBL" id="NML33194.1"/>
    </source>
</evidence>
<keyword evidence="3" id="KW-1185">Reference proteome</keyword>
<keyword evidence="1" id="KW-1133">Transmembrane helix</keyword>
<reference evidence="2 3" key="1">
    <citation type="submission" date="2020-04" db="EMBL/GenBank/DDBJ databases">
        <title>Paraburkholderia sp. G-4-1-8 isolated from soil.</title>
        <authorList>
            <person name="Dahal R.H."/>
        </authorList>
    </citation>
    <scope>NUCLEOTIDE SEQUENCE [LARGE SCALE GENOMIC DNA]</scope>
    <source>
        <strain evidence="2 3">G-4-1-8</strain>
    </source>
</reference>
<dbReference type="AlphaFoldDB" id="A0A7X9X803"/>